<reference evidence="2" key="1">
    <citation type="journal article" date="2019" name="Int. J. Syst. Evol. Microbiol.">
        <title>The Global Catalogue of Microorganisms (GCM) 10K type strain sequencing project: providing services to taxonomists for standard genome sequencing and annotation.</title>
        <authorList>
            <consortium name="The Broad Institute Genomics Platform"/>
            <consortium name="The Broad Institute Genome Sequencing Center for Infectious Disease"/>
            <person name="Wu L."/>
            <person name="Ma J."/>
        </authorList>
    </citation>
    <scope>NUCLEOTIDE SEQUENCE [LARGE SCALE GENOMIC DNA]</scope>
    <source>
        <strain evidence="2">CCUG 62982</strain>
    </source>
</reference>
<gene>
    <name evidence="1" type="ORF">ACFQ1E_06125</name>
</gene>
<dbReference type="RefSeq" id="WP_264943288.1">
    <property type="nucleotide sequence ID" value="NZ_JAPDRA010000002.1"/>
</dbReference>
<dbReference type="EMBL" id="JBHTJG010000002">
    <property type="protein sequence ID" value="MFD0945910.1"/>
    <property type="molecule type" value="Genomic_DNA"/>
</dbReference>
<evidence type="ECO:0000313" key="2">
    <source>
        <dbReference type="Proteomes" id="UP001596977"/>
    </source>
</evidence>
<proteinExistence type="predicted"/>
<dbReference type="Proteomes" id="UP001596977">
    <property type="component" value="Unassembled WGS sequence"/>
</dbReference>
<dbReference type="Gene3D" id="2.160.20.10">
    <property type="entry name" value="Single-stranded right-handed beta-helix, Pectin lyase-like"/>
    <property type="match status" value="1"/>
</dbReference>
<dbReference type="PROSITE" id="PS51318">
    <property type="entry name" value="TAT"/>
    <property type="match status" value="1"/>
</dbReference>
<dbReference type="InterPro" id="IPR006311">
    <property type="entry name" value="TAT_signal"/>
</dbReference>
<protein>
    <submittedName>
        <fullName evidence="1">Uncharacterized protein</fullName>
    </submittedName>
</protein>
<organism evidence="1 2">
    <name type="scientific">Sphingomonas canadensis</name>
    <dbReference type="NCBI Taxonomy" id="1219257"/>
    <lineage>
        <taxon>Bacteria</taxon>
        <taxon>Pseudomonadati</taxon>
        <taxon>Pseudomonadota</taxon>
        <taxon>Alphaproteobacteria</taxon>
        <taxon>Sphingomonadales</taxon>
        <taxon>Sphingomonadaceae</taxon>
        <taxon>Sphingomonas</taxon>
    </lineage>
</organism>
<keyword evidence="2" id="KW-1185">Reference proteome</keyword>
<dbReference type="InterPro" id="IPR012334">
    <property type="entry name" value="Pectin_lyas_fold"/>
</dbReference>
<evidence type="ECO:0000313" key="1">
    <source>
        <dbReference type="EMBL" id="MFD0945910.1"/>
    </source>
</evidence>
<comment type="caution">
    <text evidence="1">The sequence shown here is derived from an EMBL/GenBank/DDBJ whole genome shotgun (WGS) entry which is preliminary data.</text>
</comment>
<accession>A0ABW3H5G7</accession>
<sequence length="120" mass="12873">MDRTNLSRRGLIGGTVALGAATLVPLSAAAAERPAPLLHADGVHDDTEALQALFDGRPVRVAREGVVARNEGGNVRLLNGNFRVSRELAVRDSVDLYSANCSFRLRQGPALPYPMVRNIL</sequence>
<name>A0ABW3H5G7_9SPHN</name>